<evidence type="ECO:0000256" key="3">
    <source>
        <dbReference type="ARBA" id="ARBA00022989"/>
    </source>
</evidence>
<keyword evidence="4 6" id="KW-0472">Membrane</keyword>
<gene>
    <name evidence="7" type="ORF">SCRG_02243</name>
</gene>
<feature type="compositionally biased region" description="Polar residues" evidence="5">
    <location>
        <begin position="12"/>
        <end position="21"/>
    </location>
</feature>
<evidence type="ECO:0000313" key="7">
    <source>
        <dbReference type="EMBL" id="EDV10973.1"/>
    </source>
</evidence>
<keyword evidence="3 6" id="KW-1133">Transmembrane helix</keyword>
<comment type="subcellular location">
    <subcellularLocation>
        <location evidence="1">Membrane</location>
        <topology evidence="1">Multi-pass membrane protein</topology>
    </subcellularLocation>
</comment>
<evidence type="ECO:0000256" key="2">
    <source>
        <dbReference type="ARBA" id="ARBA00022692"/>
    </source>
</evidence>
<feature type="compositionally biased region" description="Basic and acidic residues" evidence="5">
    <location>
        <begin position="1"/>
        <end position="10"/>
    </location>
</feature>
<reference evidence="7" key="2">
    <citation type="submission" date="2005-07" db="EMBL/GenBank/DDBJ databases">
        <title>Annotation of the Saccharomyces cerevisiae RM11-1a Genome.</title>
        <authorList>
            <consortium name="The Broad Institute Genome Sequencing Platform"/>
            <person name="Birren B."/>
            <person name="Lander E."/>
            <person name="Galagan J."/>
            <person name="Nusbaum C."/>
            <person name="Devon K."/>
            <person name="Cuomo C."/>
            <person name="Jaffe D."/>
            <person name="Butler J."/>
            <person name="Alvarez P."/>
            <person name="Gnerre S."/>
            <person name="Grabherr M."/>
            <person name="Kleber M."/>
            <person name="Mauceli E."/>
            <person name="Brockman W."/>
            <person name="MacCallum I.A."/>
            <person name="Rounsley S."/>
            <person name="Young S."/>
            <person name="LaButti K."/>
            <person name="Pushparaj V."/>
            <person name="DeCaprio D."/>
            <person name="Crawford M."/>
            <person name="Koehrsen M."/>
            <person name="Engels R."/>
            <person name="Montgomery P."/>
            <person name="Pearson M."/>
            <person name="Howarth C."/>
            <person name="Larson L."/>
            <person name="Luoma S."/>
            <person name="White J."/>
            <person name="O'Leary S."/>
            <person name="Kodira C."/>
            <person name="Zeng Q."/>
            <person name="Yandava C."/>
            <person name="Alvarado L."/>
            <person name="Pratt S."/>
            <person name="Kruglyak L."/>
        </authorList>
    </citation>
    <scope>NUCLEOTIDE SEQUENCE</scope>
    <source>
        <strain evidence="7">RM11-1a</strain>
    </source>
</reference>
<dbReference type="Pfam" id="PF15701">
    <property type="entry name" value="DUF4668"/>
    <property type="match status" value="1"/>
</dbReference>
<evidence type="ECO:0000256" key="4">
    <source>
        <dbReference type="ARBA" id="ARBA00023136"/>
    </source>
</evidence>
<proteinExistence type="predicted"/>
<sequence>MTAHANERISDVSPSARGSSSESKYDKLCRVLFFIAITKSSFTPEHILYKHSIFTDKPILADIVTFMYAAFVSIGWFLIWGERAYRTQEMGQPPMYSNINYHLLSFKKRHPKKFTCALWLVFFLAYTVLTVLIWLVQLIFRKGNVFQMLLQLIILDIAIALVNVAIAFTFEIYLSQKAAIEIRDEGLNNLDTA</sequence>
<reference evidence="7" key="1">
    <citation type="submission" date="2005-03" db="EMBL/GenBank/DDBJ databases">
        <authorList>
            <person name="Giovannoni S.J."/>
            <person name="Cho J.-C."/>
            <person name="Ferriera S."/>
            <person name="Johnson J."/>
            <person name="Kravitz S."/>
            <person name="Halpern A."/>
            <person name="Remington K."/>
            <person name="Beeson K."/>
            <person name="Tran B."/>
            <person name="Rogers Y.-H."/>
            <person name="Friedman R."/>
            <person name="Venter J.C."/>
        </authorList>
    </citation>
    <scope>NUCLEOTIDE SEQUENCE</scope>
    <source>
        <strain evidence="7">RM11-1a</strain>
    </source>
</reference>
<accession>B3LKH5</accession>
<evidence type="ECO:0000313" key="8">
    <source>
        <dbReference type="Proteomes" id="UP000008335"/>
    </source>
</evidence>
<dbReference type="Proteomes" id="UP000008335">
    <property type="component" value="Unassembled WGS sequence"/>
</dbReference>
<protein>
    <submittedName>
        <fullName evidence="7">Uncharacterized protein</fullName>
    </submittedName>
</protein>
<dbReference type="SMR" id="B3LKH5"/>
<feature type="transmembrane region" description="Helical" evidence="6">
    <location>
        <begin position="152"/>
        <end position="174"/>
    </location>
</feature>
<keyword evidence="2 6" id="KW-0812">Transmembrane</keyword>
<name>B3LKH5_YEAS1</name>
<dbReference type="InterPro" id="IPR031427">
    <property type="entry name" value="DUF4668"/>
</dbReference>
<dbReference type="AlphaFoldDB" id="B3LKH5"/>
<evidence type="ECO:0000256" key="6">
    <source>
        <dbReference type="SAM" id="Phobius"/>
    </source>
</evidence>
<feature type="transmembrane region" description="Helical" evidence="6">
    <location>
        <begin position="117"/>
        <end position="140"/>
    </location>
</feature>
<evidence type="ECO:0000256" key="5">
    <source>
        <dbReference type="SAM" id="MobiDB-lite"/>
    </source>
</evidence>
<dbReference type="GO" id="GO:0016020">
    <property type="term" value="C:membrane"/>
    <property type="evidence" value="ECO:0007669"/>
    <property type="project" value="UniProtKB-SubCell"/>
</dbReference>
<dbReference type="OrthoDB" id="4048660at2759"/>
<organism evidence="7 8">
    <name type="scientific">Saccharomyces cerevisiae (strain RM11-1a)</name>
    <name type="common">Baker's yeast</name>
    <dbReference type="NCBI Taxonomy" id="285006"/>
    <lineage>
        <taxon>Eukaryota</taxon>
        <taxon>Fungi</taxon>
        <taxon>Dikarya</taxon>
        <taxon>Ascomycota</taxon>
        <taxon>Saccharomycotina</taxon>
        <taxon>Saccharomycetes</taxon>
        <taxon>Saccharomycetales</taxon>
        <taxon>Saccharomycetaceae</taxon>
        <taxon>Saccharomyces</taxon>
    </lineage>
</organism>
<keyword evidence="8" id="KW-1185">Reference proteome</keyword>
<feature type="region of interest" description="Disordered" evidence="5">
    <location>
        <begin position="1"/>
        <end position="21"/>
    </location>
</feature>
<feature type="transmembrane region" description="Helical" evidence="6">
    <location>
        <begin position="59"/>
        <end position="80"/>
    </location>
</feature>
<dbReference type="HOGENOM" id="CLU_121576_0_0_1"/>
<dbReference type="EMBL" id="CH408046">
    <property type="protein sequence ID" value="EDV10973.1"/>
    <property type="molecule type" value="Genomic_DNA"/>
</dbReference>
<evidence type="ECO:0000256" key="1">
    <source>
        <dbReference type="ARBA" id="ARBA00004141"/>
    </source>
</evidence>